<keyword evidence="3" id="KW-0503">Monooxygenase</keyword>
<feature type="signal peptide" evidence="2">
    <location>
        <begin position="1"/>
        <end position="28"/>
    </location>
</feature>
<reference evidence="3 4" key="1">
    <citation type="submission" date="2024-02" db="EMBL/GenBank/DDBJ databases">
        <authorList>
            <person name="Grouzdev D."/>
        </authorList>
    </citation>
    <scope>NUCLEOTIDE SEQUENCE [LARGE SCALE GENOMIC DNA]</scope>
    <source>
        <strain evidence="3 4">9N</strain>
    </source>
</reference>
<keyword evidence="1" id="KW-1133">Transmembrane helix</keyword>
<dbReference type="RefSeq" id="WP_332083175.1">
    <property type="nucleotide sequence ID" value="NZ_JAZHYN010000093.1"/>
</dbReference>
<sequence>MRKFVKLVAFGAAAAVAATLGAIAPASAHGEKSQQAFLRMRTLNWYDVQWSKTTVNVNEELILSGKVHVFSAWPQAVANPRVSFLNAGEPGPVLVRTAQFIGEQFAPRSVSLVPGNDYAFSINLRGRRAGRWHVHAQINVEGGGPIIGPGQWIEIKGDMKDFTDPVTLLDGSTVDLETYGINRVYAWHLPWLAVGAAWILFWFVRKGIIASYLRVATGQEAIGDDDKRIGAIVLALTILATIVGYAVTNSTFPRTIPLQAGLQKPLTPIVTDGTPGVGKEQVTTELHGGVYKVPGRELTINVKVTNGTTEPVRLGEYTTAGLRFLNPDVFTTKPEFPDYLLADRGLSVDPTPIAPGETKDIEVKVQDARWDIERLSDLAYDTDSQVGGLLMFFSPTGRRFGAEIGGPVIPKFVAGDMP</sequence>
<dbReference type="NCBIfam" id="NF041640">
    <property type="entry name" value="AmoB_BACT"/>
    <property type="match status" value="1"/>
</dbReference>
<name>A0ABU7XLX4_9HYPH</name>
<dbReference type="InterPro" id="IPR023301">
    <property type="entry name" value="NH3_CH4_mOase_suB_N"/>
</dbReference>
<feature type="transmembrane region" description="Helical" evidence="1">
    <location>
        <begin position="229"/>
        <end position="247"/>
    </location>
</feature>
<feature type="chain" id="PRO_5046119883" evidence="2">
    <location>
        <begin position="29"/>
        <end position="418"/>
    </location>
</feature>
<keyword evidence="3" id="KW-0560">Oxidoreductase</keyword>
<dbReference type="Pfam" id="PF04744">
    <property type="entry name" value="Monooxygenase_B"/>
    <property type="match status" value="1"/>
</dbReference>
<accession>A0ABU7XLX4</accession>
<dbReference type="InterPro" id="IPR023303">
    <property type="entry name" value="NH3_CH4_mOase_suB_C"/>
</dbReference>
<dbReference type="Gene3D" id="2.60.120.570">
    <property type="entry name" value="Particulate methane monooxygenase, b subunit. Chain: A, domain 1"/>
    <property type="match status" value="1"/>
</dbReference>
<evidence type="ECO:0000313" key="4">
    <source>
        <dbReference type="Proteomes" id="UP001350748"/>
    </source>
</evidence>
<gene>
    <name evidence="3" type="primary">amoB</name>
    <name evidence="3" type="ORF">V3H18_16515</name>
</gene>
<keyword evidence="1" id="KW-0812">Transmembrane</keyword>
<proteinExistence type="predicted"/>
<organism evidence="3 4">
    <name type="scientific">Methylocystis borbori</name>
    <dbReference type="NCBI Taxonomy" id="3118750"/>
    <lineage>
        <taxon>Bacteria</taxon>
        <taxon>Pseudomonadati</taxon>
        <taxon>Pseudomonadota</taxon>
        <taxon>Alphaproteobacteria</taxon>
        <taxon>Hyphomicrobiales</taxon>
        <taxon>Methylocystaceae</taxon>
        <taxon>Methylocystis</taxon>
    </lineage>
</organism>
<keyword evidence="2" id="KW-0732">Signal</keyword>
<keyword evidence="4" id="KW-1185">Reference proteome</keyword>
<dbReference type="Gene3D" id="1.10.287.710">
    <property type="entry name" value="Helix hairpin bin"/>
    <property type="match status" value="1"/>
</dbReference>
<dbReference type="EMBL" id="JAZHYN010000093">
    <property type="protein sequence ID" value="MEF3368140.1"/>
    <property type="molecule type" value="Genomic_DNA"/>
</dbReference>
<dbReference type="GO" id="GO:0018597">
    <property type="term" value="F:ammonia monooxygenase activity"/>
    <property type="evidence" value="ECO:0007669"/>
    <property type="project" value="UniProtKB-EC"/>
</dbReference>
<comment type="caution">
    <text evidence="3">The sequence shown here is derived from an EMBL/GenBank/DDBJ whole genome shotgun (WGS) entry which is preliminary data.</text>
</comment>
<feature type="transmembrane region" description="Helical" evidence="1">
    <location>
        <begin position="185"/>
        <end position="204"/>
    </location>
</feature>
<dbReference type="EC" id="1.14.99.39" evidence="3"/>
<evidence type="ECO:0000313" key="3">
    <source>
        <dbReference type="EMBL" id="MEF3368140.1"/>
    </source>
</evidence>
<dbReference type="Proteomes" id="UP001350748">
    <property type="component" value="Unassembled WGS sequence"/>
</dbReference>
<dbReference type="Gene3D" id="2.60.40.1580">
    <property type="entry name" value="Particulate methane monooxygenase, b subunit. Chain: A, domain 3"/>
    <property type="match status" value="1"/>
</dbReference>
<evidence type="ECO:0000256" key="2">
    <source>
        <dbReference type="SAM" id="SignalP"/>
    </source>
</evidence>
<keyword evidence="1" id="KW-0472">Membrane</keyword>
<dbReference type="NCBIfam" id="TIGR03079">
    <property type="entry name" value="CH4_NH3mon_ox_B"/>
    <property type="match status" value="1"/>
</dbReference>
<dbReference type="InterPro" id="IPR023141">
    <property type="entry name" value="NH3_CH4_mOase_suB_hlx_hairpin"/>
</dbReference>
<dbReference type="InterPro" id="IPR006833">
    <property type="entry name" value="NH3_CH4_mOase_B"/>
</dbReference>
<evidence type="ECO:0000256" key="1">
    <source>
        <dbReference type="SAM" id="Phobius"/>
    </source>
</evidence>
<protein>
    <submittedName>
        <fullName evidence="3">Bacterial ammonia monooxygenase, subunit AmoB</fullName>
        <ecNumber evidence="3">1.14.99.39</ecNumber>
    </submittedName>
</protein>